<keyword evidence="3" id="KW-1185">Reference proteome</keyword>
<dbReference type="InterPro" id="IPR025714">
    <property type="entry name" value="Methyltranfer_dom"/>
</dbReference>
<comment type="caution">
    <text evidence="2">The sequence shown here is derived from an EMBL/GenBank/DDBJ whole genome shotgun (WGS) entry which is preliminary data.</text>
</comment>
<dbReference type="AlphaFoldDB" id="A0A1S8CZ55"/>
<dbReference type="EMBL" id="MLCN01000007">
    <property type="protein sequence ID" value="ONG41751.1"/>
    <property type="molecule type" value="Genomic_DNA"/>
</dbReference>
<dbReference type="Pfam" id="PF13679">
    <property type="entry name" value="Methyltransf_32"/>
    <property type="match status" value="1"/>
</dbReference>
<accession>A0A1S8CZ55</accession>
<reference evidence="2 3" key="1">
    <citation type="submission" date="2016-10" db="EMBL/GenBank/DDBJ databases">
        <title>Draft Genome sequence of Alkanindiges sp. strain H1.</title>
        <authorList>
            <person name="Subhash Y."/>
            <person name="Lee S."/>
        </authorList>
    </citation>
    <scope>NUCLEOTIDE SEQUENCE [LARGE SCALE GENOMIC DNA]</scope>
    <source>
        <strain evidence="2 3">H1</strain>
    </source>
</reference>
<protein>
    <recommendedName>
        <fullName evidence="1">Methyltransferase domain-containing protein</fullName>
    </recommendedName>
</protein>
<dbReference type="GO" id="GO:0005737">
    <property type="term" value="C:cytoplasm"/>
    <property type="evidence" value="ECO:0007669"/>
    <property type="project" value="TreeGrafter"/>
</dbReference>
<dbReference type="PANTHER" id="PTHR13369:SF3">
    <property type="entry name" value="METHYLTRANSFERASE DOMAIN-CONTAINING PROTEIN"/>
    <property type="match status" value="1"/>
</dbReference>
<evidence type="ECO:0000259" key="1">
    <source>
        <dbReference type="Pfam" id="PF13679"/>
    </source>
</evidence>
<dbReference type="PANTHER" id="PTHR13369">
    <property type="match status" value="1"/>
</dbReference>
<evidence type="ECO:0000313" key="3">
    <source>
        <dbReference type="Proteomes" id="UP000192132"/>
    </source>
</evidence>
<dbReference type="Gene3D" id="3.40.50.150">
    <property type="entry name" value="Vaccinia Virus protein VP39"/>
    <property type="match status" value="1"/>
</dbReference>
<organism evidence="2 3">
    <name type="scientific">Alkanindiges hydrocarboniclasticus</name>
    <dbReference type="NCBI Taxonomy" id="1907941"/>
    <lineage>
        <taxon>Bacteria</taxon>
        <taxon>Pseudomonadati</taxon>
        <taxon>Pseudomonadota</taxon>
        <taxon>Gammaproteobacteria</taxon>
        <taxon>Moraxellales</taxon>
        <taxon>Moraxellaceae</taxon>
        <taxon>Alkanindiges</taxon>
    </lineage>
</organism>
<dbReference type="STRING" id="1907941.BKE30_02620"/>
<dbReference type="InterPro" id="IPR029063">
    <property type="entry name" value="SAM-dependent_MTases_sf"/>
</dbReference>
<dbReference type="SUPFAM" id="SSF53335">
    <property type="entry name" value="S-adenosyl-L-methionine-dependent methyltransferases"/>
    <property type="match status" value="1"/>
</dbReference>
<name>A0A1S8CZ55_9GAMM</name>
<dbReference type="CDD" id="cd02440">
    <property type="entry name" value="AdoMet_MTases"/>
    <property type="match status" value="1"/>
</dbReference>
<gene>
    <name evidence="2" type="ORF">BKE30_02620</name>
</gene>
<sequence>MSIAMSDQPQHVSSSDSVHQLQQVIRTAFVAEQLEKIILSKYKGHETGLEKIQIRSVSLKNQPMLSFVYRYQTRDITKNFLLNDALAEIAQQLNAGFKQVNVKDASHEYQLMISKKGKPLLSQMLLQQAGRSSFNGPPASQQQALTTATASALPNSATQQHNRTKQRYVEQSRPFLQQLGVTDQQGQIIPAMSRKWKQINKFVEIFANAVAQAQLGQQDGISVVDFGSGKGYLTFAVHDYIVQQLHKTAEVTGVELRDELVQFCNKVTQAVDAQGITFYQGDVRSFDPEAQRAAKSREPHSSGIDVMIALHACDIATDYALHTGIRLNAAVIMCAPCCHKEIRPQLKMPTLLQPMLQYGVHLGQQAEMLTDSMRALLLEAHGYDTKVFEFVALEHTSKNKMILAVKKPQNAKKQAEVLQKVQELKQFYGIEQQSLEELLGVKDD</sequence>
<feature type="domain" description="Methyltransferase" evidence="1">
    <location>
        <begin position="194"/>
        <end position="344"/>
    </location>
</feature>
<dbReference type="Proteomes" id="UP000192132">
    <property type="component" value="Unassembled WGS sequence"/>
</dbReference>
<proteinExistence type="predicted"/>
<evidence type="ECO:0000313" key="2">
    <source>
        <dbReference type="EMBL" id="ONG41751.1"/>
    </source>
</evidence>